<dbReference type="Proteomes" id="UP001246858">
    <property type="component" value="Unassembled WGS sequence"/>
</dbReference>
<gene>
    <name evidence="1" type="ORF">J2X78_002197</name>
</gene>
<comment type="caution">
    <text evidence="1">The sequence shown here is derived from an EMBL/GenBank/DDBJ whole genome shotgun (WGS) entry which is preliminary data.</text>
</comment>
<sequence>MKSWITGLLLCVVSFANAQEVIKSRKVSKSFTVGRNDRVTVNNQYGALDIRTWDKNEVRIEVDLKVYGDNTAEAQELLDLTNIKAMSAGGEVILDTKLAKGKVKTGKKWKAEIKGSYQVYMPVTNSLNLSHQYGDVSIGDLSGALEANVQYGNLKTGNLKSASNKIKIQYGSADIRNVNQAEIVQQYGAGLTIGSVGTLKLNAAYAAVKIGSVTEKASITQQYGSGLTIGSAHDLDLNAAYAKVSIGMISGAANIVQRYSNLTIGTAGNLITNTQYANVTISKLRGDSKFTMQYNNLNIGDVSTECQKLEIDCAHLKATVNLNVNYNAVLEVNTNAADFKYGPGISVKTEGAGQNKRYTGKIGSGGNSKVTVNSKYGGVTLN</sequence>
<reference evidence="1" key="1">
    <citation type="submission" date="2023-07" db="EMBL/GenBank/DDBJ databases">
        <title>Sorghum-associated microbial communities from plants grown in Nebraska, USA.</title>
        <authorList>
            <person name="Schachtman D."/>
        </authorList>
    </citation>
    <scope>NUCLEOTIDE SEQUENCE</scope>
    <source>
        <strain evidence="1">2697</strain>
    </source>
</reference>
<dbReference type="EMBL" id="JAVDTF010000002">
    <property type="protein sequence ID" value="MDR6783632.1"/>
    <property type="molecule type" value="Genomic_DNA"/>
</dbReference>
<evidence type="ECO:0000313" key="1">
    <source>
        <dbReference type="EMBL" id="MDR6783632.1"/>
    </source>
</evidence>
<accession>A0ACC6KWT6</accession>
<name>A0ACC6KWT6_9SPHI</name>
<keyword evidence="2" id="KW-1185">Reference proteome</keyword>
<protein>
    <submittedName>
        <fullName evidence="1">Uncharacterized protein</fullName>
    </submittedName>
</protein>
<evidence type="ECO:0000313" key="2">
    <source>
        <dbReference type="Proteomes" id="UP001246858"/>
    </source>
</evidence>
<organism evidence="1 2">
    <name type="scientific">Pedobacter africanus</name>
    <dbReference type="NCBI Taxonomy" id="151894"/>
    <lineage>
        <taxon>Bacteria</taxon>
        <taxon>Pseudomonadati</taxon>
        <taxon>Bacteroidota</taxon>
        <taxon>Sphingobacteriia</taxon>
        <taxon>Sphingobacteriales</taxon>
        <taxon>Sphingobacteriaceae</taxon>
        <taxon>Pedobacter</taxon>
    </lineage>
</organism>
<proteinExistence type="predicted"/>